<accession>A0A507CJQ1</accession>
<dbReference type="InterPro" id="IPR045247">
    <property type="entry name" value="Oye-like"/>
</dbReference>
<keyword evidence="3" id="KW-1185">Reference proteome</keyword>
<dbReference type="PANTHER" id="PTHR22893">
    <property type="entry name" value="NADH OXIDOREDUCTASE-RELATED"/>
    <property type="match status" value="1"/>
</dbReference>
<comment type="caution">
    <text evidence="2">The sequence shown here is derived from an EMBL/GenBank/DDBJ whole genome shotgun (WGS) entry which is preliminary data.</text>
</comment>
<dbReference type="STRING" id="1806994.A0A507CJQ1"/>
<evidence type="ECO:0000313" key="2">
    <source>
        <dbReference type="EMBL" id="TPX37993.1"/>
    </source>
</evidence>
<sequence length="424" mass="46621">MSRSNSYIQSILNHLADSNEPESNNCTAVSPCLVQSGIPRILTPLKLGGDQPLTLNHRIVMASMARHRVELDGTIKAQHVGDYYVQRSTPGGLILSEATAISAEGVVSLRAPGIYTQSHIDAWRTVVARVKETNAVFFMQLWHGGRASHSAFQPDNQLPVSSSPVAISGTVMLPKKGAIPFETPRELTTEEAYDRAREYGRAAQRAKDAGFDGVEIHGANGYLVDQFLQSTTNQRTDEYGGSVENRCKFALLCVEECIKVYGSSRVGIRLAPHGAQAGIADANPVETWTCLLRMLLPYNLAYVVEPKDFNGPNLDPYLKTYRNGGGVVITCGAYTPATAVQHVDTDTSDAIAFARLFISNPDLVERIKTGRPLQQYESSLFYSAHWNGYSNYPTFSTDPEMKEWGKWTSYRGTSSPRASIYKSK</sequence>
<evidence type="ECO:0000313" key="3">
    <source>
        <dbReference type="Proteomes" id="UP000319731"/>
    </source>
</evidence>
<dbReference type="GO" id="GO:0010181">
    <property type="term" value="F:FMN binding"/>
    <property type="evidence" value="ECO:0007669"/>
    <property type="project" value="InterPro"/>
</dbReference>
<dbReference type="GO" id="GO:0016491">
    <property type="term" value="F:oxidoreductase activity"/>
    <property type="evidence" value="ECO:0007669"/>
    <property type="project" value="InterPro"/>
</dbReference>
<dbReference type="OrthoDB" id="276546at2759"/>
<dbReference type="Pfam" id="PF00724">
    <property type="entry name" value="Oxidored_FMN"/>
    <property type="match status" value="1"/>
</dbReference>
<gene>
    <name evidence="2" type="ORF">SmJEL517_g00237</name>
</gene>
<reference evidence="2 3" key="1">
    <citation type="journal article" date="2019" name="Sci. Rep.">
        <title>Comparative genomics of chytrid fungi reveal insights into the obligate biotrophic and pathogenic lifestyle of Synchytrium endobioticum.</title>
        <authorList>
            <person name="van de Vossenberg B.T.L.H."/>
            <person name="Warris S."/>
            <person name="Nguyen H.D.T."/>
            <person name="van Gent-Pelzer M.P.E."/>
            <person name="Joly D.L."/>
            <person name="van de Geest H.C."/>
            <person name="Bonants P.J.M."/>
            <person name="Smith D.S."/>
            <person name="Levesque C.A."/>
            <person name="van der Lee T.A.J."/>
        </authorList>
    </citation>
    <scope>NUCLEOTIDE SEQUENCE [LARGE SCALE GENOMIC DNA]</scope>
    <source>
        <strain evidence="2 3">JEL517</strain>
    </source>
</reference>
<dbReference type="AlphaFoldDB" id="A0A507CJQ1"/>
<dbReference type="InterPro" id="IPR001155">
    <property type="entry name" value="OxRdtase_FMN_N"/>
</dbReference>
<proteinExistence type="predicted"/>
<dbReference type="RefSeq" id="XP_031027708.1">
    <property type="nucleotide sequence ID" value="XM_031166167.1"/>
</dbReference>
<dbReference type="Gene3D" id="3.20.20.70">
    <property type="entry name" value="Aldolase class I"/>
    <property type="match status" value="1"/>
</dbReference>
<evidence type="ECO:0000259" key="1">
    <source>
        <dbReference type="Pfam" id="PF00724"/>
    </source>
</evidence>
<dbReference type="CDD" id="cd02933">
    <property type="entry name" value="OYE_like_FMN"/>
    <property type="match status" value="1"/>
</dbReference>
<dbReference type="GeneID" id="42001464"/>
<organism evidence="2 3">
    <name type="scientific">Synchytrium microbalum</name>
    <dbReference type="NCBI Taxonomy" id="1806994"/>
    <lineage>
        <taxon>Eukaryota</taxon>
        <taxon>Fungi</taxon>
        <taxon>Fungi incertae sedis</taxon>
        <taxon>Chytridiomycota</taxon>
        <taxon>Chytridiomycota incertae sedis</taxon>
        <taxon>Chytridiomycetes</taxon>
        <taxon>Synchytriales</taxon>
        <taxon>Synchytriaceae</taxon>
        <taxon>Synchytrium</taxon>
    </lineage>
</organism>
<dbReference type="PANTHER" id="PTHR22893:SF91">
    <property type="entry name" value="NADPH DEHYDROGENASE 2-RELATED"/>
    <property type="match status" value="1"/>
</dbReference>
<feature type="domain" description="NADH:flavin oxidoreductase/NADH oxidase N-terminal" evidence="1">
    <location>
        <begin position="42"/>
        <end position="374"/>
    </location>
</feature>
<dbReference type="SUPFAM" id="SSF51395">
    <property type="entry name" value="FMN-linked oxidoreductases"/>
    <property type="match status" value="1"/>
</dbReference>
<dbReference type="Proteomes" id="UP000319731">
    <property type="component" value="Unassembled WGS sequence"/>
</dbReference>
<name>A0A507CJQ1_9FUNG</name>
<protein>
    <recommendedName>
        <fullName evidence="1">NADH:flavin oxidoreductase/NADH oxidase N-terminal domain-containing protein</fullName>
    </recommendedName>
</protein>
<dbReference type="EMBL" id="QEAO01000001">
    <property type="protein sequence ID" value="TPX37993.1"/>
    <property type="molecule type" value="Genomic_DNA"/>
</dbReference>
<dbReference type="InterPro" id="IPR013785">
    <property type="entry name" value="Aldolase_TIM"/>
</dbReference>